<keyword evidence="2" id="KW-1185">Reference proteome</keyword>
<reference evidence="1 2" key="1">
    <citation type="submission" date="2020-03" db="EMBL/GenBank/DDBJ databases">
        <title>Whole genome shotgun sequence of Phytohabitans suffuscus NBRC 105367.</title>
        <authorList>
            <person name="Komaki H."/>
            <person name="Tamura T."/>
        </authorList>
    </citation>
    <scope>NUCLEOTIDE SEQUENCE [LARGE SCALE GENOMIC DNA]</scope>
    <source>
        <strain evidence="1 2">NBRC 105367</strain>
    </source>
</reference>
<gene>
    <name evidence="1" type="ORF">Psuf_066060</name>
</gene>
<reference evidence="1 2" key="2">
    <citation type="submission" date="2020-03" db="EMBL/GenBank/DDBJ databases">
        <authorList>
            <person name="Ichikawa N."/>
            <person name="Kimura A."/>
            <person name="Kitahashi Y."/>
            <person name="Uohara A."/>
        </authorList>
    </citation>
    <scope>NUCLEOTIDE SEQUENCE [LARGE SCALE GENOMIC DNA]</scope>
    <source>
        <strain evidence="1 2">NBRC 105367</strain>
    </source>
</reference>
<name>A0A6F8YTI6_9ACTN</name>
<evidence type="ECO:0000313" key="1">
    <source>
        <dbReference type="EMBL" id="BCB89293.1"/>
    </source>
</evidence>
<dbReference type="AlphaFoldDB" id="A0A6F8YTI6"/>
<proteinExistence type="predicted"/>
<dbReference type="EMBL" id="AP022871">
    <property type="protein sequence ID" value="BCB89293.1"/>
    <property type="molecule type" value="Genomic_DNA"/>
</dbReference>
<organism evidence="1 2">
    <name type="scientific">Phytohabitans suffuscus</name>
    <dbReference type="NCBI Taxonomy" id="624315"/>
    <lineage>
        <taxon>Bacteria</taxon>
        <taxon>Bacillati</taxon>
        <taxon>Actinomycetota</taxon>
        <taxon>Actinomycetes</taxon>
        <taxon>Micromonosporales</taxon>
        <taxon>Micromonosporaceae</taxon>
    </lineage>
</organism>
<protein>
    <submittedName>
        <fullName evidence="1">Uncharacterized protein</fullName>
    </submittedName>
</protein>
<dbReference type="Proteomes" id="UP000503011">
    <property type="component" value="Chromosome"/>
</dbReference>
<dbReference type="KEGG" id="psuu:Psuf_066060"/>
<sequence>MDASSVPGYVGMVLYGIDFVPDLSDDDAIRWRADSMINQRHFADSPAVYAAAIKAVLAAGRLPRRTLDMSTRYSEKELLDFLRRLDRHLDGLRPWPRPAFRKLDVQHWSQFTHARAIARVDESIHQLTGRLNQRFDEVEINRQTRPVAVIELRSGHLVALLGPAGRPKTTFTLLQHDTTDPAEIIARFCEYTELPPERITRTAEP</sequence>
<dbReference type="RefSeq" id="WP_173161141.1">
    <property type="nucleotide sequence ID" value="NZ_AP022871.1"/>
</dbReference>
<accession>A0A6F8YTI6</accession>
<evidence type="ECO:0000313" key="2">
    <source>
        <dbReference type="Proteomes" id="UP000503011"/>
    </source>
</evidence>